<evidence type="ECO:0000313" key="2">
    <source>
        <dbReference type="EMBL" id="EGG15866.1"/>
    </source>
</evidence>
<proteinExistence type="predicted"/>
<dbReference type="KEGG" id="dfa:DFA_09535"/>
<dbReference type="RefSeq" id="XP_004352191.1">
    <property type="nucleotide sequence ID" value="XM_004352139.1"/>
</dbReference>
<organism evidence="2 3">
    <name type="scientific">Cavenderia fasciculata</name>
    <name type="common">Slime mold</name>
    <name type="synonym">Dictyostelium fasciculatum</name>
    <dbReference type="NCBI Taxonomy" id="261658"/>
    <lineage>
        <taxon>Eukaryota</taxon>
        <taxon>Amoebozoa</taxon>
        <taxon>Evosea</taxon>
        <taxon>Eumycetozoa</taxon>
        <taxon>Dictyostelia</taxon>
        <taxon>Acytosteliales</taxon>
        <taxon>Cavenderiaceae</taxon>
        <taxon>Cavenderia</taxon>
    </lineage>
</organism>
<reference evidence="3" key="1">
    <citation type="journal article" date="2011" name="Genome Res.">
        <title>Phylogeny-wide analysis of social amoeba genomes highlights ancient origins for complex intercellular communication.</title>
        <authorList>
            <person name="Heidel A.J."/>
            <person name="Lawal H.M."/>
            <person name="Felder M."/>
            <person name="Schilde C."/>
            <person name="Helps N.R."/>
            <person name="Tunggal B."/>
            <person name="Rivero F."/>
            <person name="John U."/>
            <person name="Schleicher M."/>
            <person name="Eichinger L."/>
            <person name="Platzer M."/>
            <person name="Noegel A.A."/>
            <person name="Schaap P."/>
            <person name="Gloeckner G."/>
        </authorList>
    </citation>
    <scope>NUCLEOTIDE SEQUENCE [LARGE SCALE GENOMIC DNA]</scope>
    <source>
        <strain evidence="3">SH3</strain>
    </source>
</reference>
<keyword evidence="3" id="KW-1185">Reference proteome</keyword>
<dbReference type="EMBL" id="GL883025">
    <property type="protein sequence ID" value="EGG15866.1"/>
    <property type="molecule type" value="Genomic_DNA"/>
</dbReference>
<protein>
    <submittedName>
        <fullName evidence="2">Uncharacterized protein</fullName>
    </submittedName>
</protein>
<dbReference type="GeneID" id="14867953"/>
<gene>
    <name evidence="2" type="ORF">DFA_09535</name>
</gene>
<evidence type="ECO:0000313" key="3">
    <source>
        <dbReference type="Proteomes" id="UP000007797"/>
    </source>
</evidence>
<name>F4Q7W6_CACFS</name>
<feature type="region of interest" description="Disordered" evidence="1">
    <location>
        <begin position="27"/>
        <end position="52"/>
    </location>
</feature>
<dbReference type="Proteomes" id="UP000007797">
    <property type="component" value="Unassembled WGS sequence"/>
</dbReference>
<accession>F4Q7W6</accession>
<dbReference type="AlphaFoldDB" id="F4Q7W6"/>
<sequence>MSEFKYLCFQFDLKGRKIGALKRVANHNNNNNNKVQSTPTTKTTVDLTTNNNGRLETTLPVIVQHQISDTDPPLEDEGNVVNLLSPVQIIGLSTTTTTTTTS</sequence>
<evidence type="ECO:0000256" key="1">
    <source>
        <dbReference type="SAM" id="MobiDB-lite"/>
    </source>
</evidence>